<keyword evidence="5 7" id="KW-0472">Membrane</keyword>
<evidence type="ECO:0000256" key="2">
    <source>
        <dbReference type="ARBA" id="ARBA00009025"/>
    </source>
</evidence>
<keyword evidence="10" id="KW-1185">Reference proteome</keyword>
<dbReference type="GO" id="GO:0048039">
    <property type="term" value="F:ubiquinone binding"/>
    <property type="evidence" value="ECO:0007669"/>
    <property type="project" value="TreeGrafter"/>
</dbReference>
<feature type="transmembrane region" description="Helical" evidence="7">
    <location>
        <begin position="220"/>
        <end position="239"/>
    </location>
</feature>
<feature type="domain" description="NADH:quinone oxidoreductase/Mrp antiporter transmembrane" evidence="8">
    <location>
        <begin position="140"/>
        <end position="437"/>
    </location>
</feature>
<dbReference type="InterPro" id="IPR001750">
    <property type="entry name" value="ND/Mrp_TM"/>
</dbReference>
<dbReference type="GO" id="GO:0042773">
    <property type="term" value="P:ATP synthesis coupled electron transport"/>
    <property type="evidence" value="ECO:0007669"/>
    <property type="project" value="InterPro"/>
</dbReference>
<dbReference type="GO" id="GO:0012505">
    <property type="term" value="C:endomembrane system"/>
    <property type="evidence" value="ECO:0007669"/>
    <property type="project" value="UniProtKB-SubCell"/>
</dbReference>
<feature type="transmembrane region" description="Helical" evidence="7">
    <location>
        <begin position="147"/>
        <end position="167"/>
    </location>
</feature>
<feature type="transmembrane region" description="Helical" evidence="7">
    <location>
        <begin position="423"/>
        <end position="443"/>
    </location>
</feature>
<evidence type="ECO:0000259" key="8">
    <source>
        <dbReference type="Pfam" id="PF00361"/>
    </source>
</evidence>
<evidence type="ECO:0000313" key="9">
    <source>
        <dbReference type="EMBL" id="MBB6334044.1"/>
    </source>
</evidence>
<comment type="similarity">
    <text evidence="2">Belongs to the complex I subunit 4 family.</text>
</comment>
<evidence type="ECO:0000256" key="4">
    <source>
        <dbReference type="ARBA" id="ARBA00022989"/>
    </source>
</evidence>
<dbReference type="NCBIfam" id="TIGR01972">
    <property type="entry name" value="NDH_I_M"/>
    <property type="match status" value="1"/>
</dbReference>
<feature type="transmembrane region" description="Helical" evidence="7">
    <location>
        <begin position="179"/>
        <end position="200"/>
    </location>
</feature>
<dbReference type="PANTHER" id="PTHR43507:SF1">
    <property type="entry name" value="NADH-UBIQUINONE OXIDOREDUCTASE CHAIN 4"/>
    <property type="match status" value="1"/>
</dbReference>
<gene>
    <name evidence="9" type="ORF">HD592_000609</name>
</gene>
<sequence>MHNTLVEPAFPWLTLLVVLPALGALLLWAIPGLRKSSGKGFALAVSLLELGGAAAAALAFDWSDPSAYQLVESLSWIPQMGVSWSLGVNALGLVMILLALALVPIVLIAGWNDDEKDCDAASYAGLVLFLEAFMVLIFAAYDLVVFYIAFEAMLIPLFLMIGRYGVGEEGARRAAAMKFLLFSLAGGLVMLGGIVALWALAPERSALFFRLDSLAATAPALSGAVQMGVFATFMVAFAIKAPMVPVHTWLPDTAANARPGTSVLLVGVLDKIGTFGMITLCLRLFPDAAAQAATVMCSLAVLSILWGGLAANGQDDIMRLVSYTSVSHFGFMVLGIFIGSDIALVGAMFYMVAHGVSIAAMFLLSGWLAQRGGTQDMREYSGMQRVTPYLAGLWLTAGLASIALPGLSGFVPEYLVLMGTWRQSVLLGALALLGVVIAAVYVMRPYKRVFTGGPAKGKEGLADIGARERFVMAPLVVAMVVLGIWSAPLVNALTPISADFALGASAPAQAQTLLEGSTK</sequence>
<dbReference type="PANTHER" id="PTHR43507">
    <property type="entry name" value="NADH-UBIQUINONE OXIDOREDUCTASE CHAIN 4"/>
    <property type="match status" value="1"/>
</dbReference>
<feature type="transmembrane region" description="Helical" evidence="7">
    <location>
        <begin position="42"/>
        <end position="62"/>
    </location>
</feature>
<evidence type="ECO:0000256" key="1">
    <source>
        <dbReference type="ARBA" id="ARBA00004127"/>
    </source>
</evidence>
<accession>A0A923E1A0</accession>
<dbReference type="GO" id="GO:0016020">
    <property type="term" value="C:membrane"/>
    <property type="evidence" value="ECO:0007669"/>
    <property type="project" value="UniProtKB-SubCell"/>
</dbReference>
<dbReference type="InterPro" id="IPR003918">
    <property type="entry name" value="NADH_UbQ_OxRdtase"/>
</dbReference>
<dbReference type="GO" id="GO:0003954">
    <property type="term" value="F:NADH dehydrogenase activity"/>
    <property type="evidence" value="ECO:0007669"/>
    <property type="project" value="TreeGrafter"/>
</dbReference>
<evidence type="ECO:0000256" key="6">
    <source>
        <dbReference type="RuleBase" id="RU000320"/>
    </source>
</evidence>
<feature type="transmembrane region" description="Helical" evidence="7">
    <location>
        <begin position="260"/>
        <end position="285"/>
    </location>
</feature>
<feature type="transmembrane region" description="Helical" evidence="7">
    <location>
        <begin position="320"/>
        <end position="338"/>
    </location>
</feature>
<dbReference type="Proteomes" id="UP000617426">
    <property type="component" value="Unassembled WGS sequence"/>
</dbReference>
<dbReference type="PRINTS" id="PR01437">
    <property type="entry name" value="NUOXDRDTASE4"/>
</dbReference>
<comment type="caution">
    <text evidence="9">The sequence shown here is derived from an EMBL/GenBank/DDBJ whole genome shotgun (WGS) entry which is preliminary data.</text>
</comment>
<dbReference type="GO" id="GO:0015990">
    <property type="term" value="P:electron transport coupled proton transport"/>
    <property type="evidence" value="ECO:0007669"/>
    <property type="project" value="TreeGrafter"/>
</dbReference>
<feature type="transmembrane region" description="Helical" evidence="7">
    <location>
        <begin position="344"/>
        <end position="368"/>
    </location>
</feature>
<dbReference type="RefSeq" id="WP_184451792.1">
    <property type="nucleotide sequence ID" value="NZ_JACHMK010000001.1"/>
</dbReference>
<dbReference type="GO" id="GO:0008137">
    <property type="term" value="F:NADH dehydrogenase (ubiquinone) activity"/>
    <property type="evidence" value="ECO:0007669"/>
    <property type="project" value="InterPro"/>
</dbReference>
<feature type="transmembrane region" description="Helical" evidence="7">
    <location>
        <begin position="12"/>
        <end position="30"/>
    </location>
</feature>
<feature type="transmembrane region" description="Helical" evidence="7">
    <location>
        <begin position="389"/>
        <end position="411"/>
    </location>
</feature>
<dbReference type="InterPro" id="IPR010227">
    <property type="entry name" value="NADH_Q_OxRdtase_chainM/4"/>
</dbReference>
<evidence type="ECO:0000256" key="3">
    <source>
        <dbReference type="ARBA" id="ARBA00022692"/>
    </source>
</evidence>
<evidence type="ECO:0000256" key="7">
    <source>
        <dbReference type="SAM" id="Phobius"/>
    </source>
</evidence>
<keyword evidence="3 6" id="KW-0812">Transmembrane</keyword>
<feature type="transmembrane region" description="Helical" evidence="7">
    <location>
        <begin position="291"/>
        <end position="311"/>
    </location>
</feature>
<feature type="transmembrane region" description="Helical" evidence="7">
    <location>
        <begin position="120"/>
        <end position="141"/>
    </location>
</feature>
<protein>
    <submittedName>
        <fullName evidence="9">NADH-quinone oxidoreductase subunit M</fullName>
    </submittedName>
</protein>
<dbReference type="AlphaFoldDB" id="A0A923E1A0"/>
<proteinExistence type="inferred from homology"/>
<evidence type="ECO:0000256" key="5">
    <source>
        <dbReference type="ARBA" id="ARBA00023136"/>
    </source>
</evidence>
<evidence type="ECO:0000313" key="10">
    <source>
        <dbReference type="Proteomes" id="UP000617426"/>
    </source>
</evidence>
<feature type="transmembrane region" description="Helical" evidence="7">
    <location>
        <begin position="470"/>
        <end position="490"/>
    </location>
</feature>
<feature type="transmembrane region" description="Helical" evidence="7">
    <location>
        <begin position="82"/>
        <end position="108"/>
    </location>
</feature>
<dbReference type="EMBL" id="JACHMK010000001">
    <property type="protein sequence ID" value="MBB6334044.1"/>
    <property type="molecule type" value="Genomic_DNA"/>
</dbReference>
<name>A0A923E1A0_9ACTO</name>
<keyword evidence="4 7" id="KW-1133">Transmembrane helix</keyword>
<reference evidence="9" key="1">
    <citation type="submission" date="2020-08" db="EMBL/GenBank/DDBJ databases">
        <title>Sequencing the genomes of 1000 actinobacteria strains.</title>
        <authorList>
            <person name="Klenk H.-P."/>
        </authorList>
    </citation>
    <scope>NUCLEOTIDE SEQUENCE</scope>
    <source>
        <strain evidence="9">DSM 10695</strain>
    </source>
</reference>
<comment type="subcellular location">
    <subcellularLocation>
        <location evidence="1">Endomembrane system</location>
        <topology evidence="1">Multi-pass membrane protein</topology>
    </subcellularLocation>
    <subcellularLocation>
        <location evidence="6">Membrane</location>
        <topology evidence="6">Multi-pass membrane protein</topology>
    </subcellularLocation>
</comment>
<dbReference type="Pfam" id="PF00361">
    <property type="entry name" value="Proton_antipo_M"/>
    <property type="match status" value="1"/>
</dbReference>
<organism evidence="9 10">
    <name type="scientific">Schaalia hyovaginalis</name>
    <dbReference type="NCBI Taxonomy" id="29316"/>
    <lineage>
        <taxon>Bacteria</taxon>
        <taxon>Bacillati</taxon>
        <taxon>Actinomycetota</taxon>
        <taxon>Actinomycetes</taxon>
        <taxon>Actinomycetales</taxon>
        <taxon>Actinomycetaceae</taxon>
        <taxon>Schaalia</taxon>
    </lineage>
</organism>